<evidence type="ECO:0000256" key="4">
    <source>
        <dbReference type="SAM" id="MobiDB-lite"/>
    </source>
</evidence>
<comment type="similarity">
    <text evidence="2">Belongs to the IQD family.</text>
</comment>
<dbReference type="Gramene" id="AET5Gv20096700.6">
    <property type="protein sequence ID" value="AET5Gv20096700.6"/>
    <property type="gene ID" value="AET5Gv20096700"/>
</dbReference>
<dbReference type="EnsemblPlants" id="AET5Gv20096700.6">
    <property type="protein sequence ID" value="AET5Gv20096700.6"/>
    <property type="gene ID" value="AET5Gv20096700"/>
</dbReference>
<keyword evidence="6" id="KW-1185">Reference proteome</keyword>
<evidence type="ECO:0000256" key="3">
    <source>
        <dbReference type="ARBA" id="ARBA00045534"/>
    </source>
</evidence>
<feature type="region of interest" description="Disordered" evidence="4">
    <location>
        <begin position="245"/>
        <end position="267"/>
    </location>
</feature>
<accession>A0A453JKK6</accession>
<dbReference type="InterPro" id="IPR000048">
    <property type="entry name" value="IQ_motif_EF-hand-BS"/>
</dbReference>
<dbReference type="GO" id="GO:0005516">
    <property type="term" value="F:calmodulin binding"/>
    <property type="evidence" value="ECO:0007669"/>
    <property type="project" value="UniProtKB-KW"/>
</dbReference>
<dbReference type="PANTHER" id="PTHR32295">
    <property type="entry name" value="IQ-DOMAIN 5-RELATED"/>
    <property type="match status" value="1"/>
</dbReference>
<evidence type="ECO:0000313" key="5">
    <source>
        <dbReference type="EnsemblPlants" id="AET5Gv20096700.6"/>
    </source>
</evidence>
<dbReference type="SMART" id="SM00015">
    <property type="entry name" value="IQ"/>
    <property type="match status" value="2"/>
</dbReference>
<dbReference type="AlphaFoldDB" id="A0A453JKK6"/>
<reference evidence="6" key="1">
    <citation type="journal article" date="2014" name="Science">
        <title>Ancient hybridizations among the ancestral genomes of bread wheat.</title>
        <authorList>
            <consortium name="International Wheat Genome Sequencing Consortium,"/>
            <person name="Marcussen T."/>
            <person name="Sandve S.R."/>
            <person name="Heier L."/>
            <person name="Spannagl M."/>
            <person name="Pfeifer M."/>
            <person name="Jakobsen K.S."/>
            <person name="Wulff B.B."/>
            <person name="Steuernagel B."/>
            <person name="Mayer K.F."/>
            <person name="Olsen O.A."/>
        </authorList>
    </citation>
    <scope>NUCLEOTIDE SEQUENCE [LARGE SCALE GENOMIC DNA]</scope>
    <source>
        <strain evidence="6">cv. AL8/78</strain>
    </source>
</reference>
<dbReference type="Proteomes" id="UP000015105">
    <property type="component" value="Chromosome 5D"/>
</dbReference>
<dbReference type="SUPFAM" id="SSF52540">
    <property type="entry name" value="P-loop containing nucleoside triphosphate hydrolases"/>
    <property type="match status" value="1"/>
</dbReference>
<evidence type="ECO:0000256" key="1">
    <source>
        <dbReference type="ARBA" id="ARBA00022860"/>
    </source>
</evidence>
<comment type="function">
    <text evidence="3">May be involved in cooperative interactions with calmodulins or calmodulin-like proteins. Recruits calmodulin proteins to microtubules, thus being a potential scaffold in cellular signaling and trafficking. May associate with nucleic acids and regulate gene expression at the transcriptional or post-transcriptional level.</text>
</comment>
<dbReference type="STRING" id="200361.A0A453JKK6"/>
<dbReference type="Gene3D" id="1.20.5.190">
    <property type="match status" value="1"/>
</dbReference>
<reference evidence="6" key="2">
    <citation type="journal article" date="2017" name="Nat. Plants">
        <title>The Aegilops tauschii genome reveals multiple impacts of transposons.</title>
        <authorList>
            <person name="Zhao G."/>
            <person name="Zou C."/>
            <person name="Li K."/>
            <person name="Wang K."/>
            <person name="Li T."/>
            <person name="Gao L."/>
            <person name="Zhang X."/>
            <person name="Wang H."/>
            <person name="Yang Z."/>
            <person name="Liu X."/>
            <person name="Jiang W."/>
            <person name="Mao L."/>
            <person name="Kong X."/>
            <person name="Jiao Y."/>
            <person name="Jia J."/>
        </authorList>
    </citation>
    <scope>NUCLEOTIDE SEQUENCE [LARGE SCALE GENOMIC DNA]</scope>
    <source>
        <strain evidence="6">cv. AL8/78</strain>
    </source>
</reference>
<feature type="region of interest" description="Disordered" evidence="4">
    <location>
        <begin position="57"/>
        <end position="83"/>
    </location>
</feature>
<sequence>DCSLARSSVVVPPSLPPSLLRAAQVLADHYFTRREKGATMGISSKWIKSLVGIKKHGKAQNGESSRERSSAAQVLHKRKHSVDTEGALAVAEHRVQTEPLASDTNTQTISSETELNTKEHQAATIIQSAFRAFLARRALRALKGLVRLQALVRGHAVRKQAAETLQCMQSLVKAQARVRARQVRIGLEGQVPQKKAPEQNAQEDQAREIEERWCGGIGSAEEMQAKVLKKQEAAAKRERAMAYALTHQRQAGSRKQKAADVQGPEADENQWGRNWVERWVAVRPWENRLLDSNAKENVPIGDDKEAEENGDRDVNKPKGKVAVSGIQLNGSSQTKDAKHKKSHSDASGSSSGQSAAAPPAASLGSSKLKPKPSDQTSEEVSPQPTDPAPRSTSNPKERPAAQVNAPTKKRLSLPNNAAAGGAARKGQANSSEKAQPVGSKNKAKGASKSESKQRPSPGSTSAKRVQAEA</sequence>
<dbReference type="PROSITE" id="PS50096">
    <property type="entry name" value="IQ"/>
    <property type="match status" value="2"/>
</dbReference>
<dbReference type="InterPro" id="IPR027417">
    <property type="entry name" value="P-loop_NTPase"/>
</dbReference>
<reference evidence="5" key="4">
    <citation type="submission" date="2019-03" db="UniProtKB">
        <authorList>
            <consortium name="EnsemblPlants"/>
        </authorList>
    </citation>
    <scope>IDENTIFICATION</scope>
</reference>
<evidence type="ECO:0000256" key="2">
    <source>
        <dbReference type="ARBA" id="ARBA00024341"/>
    </source>
</evidence>
<protein>
    <recommendedName>
        <fullName evidence="7">DUF4005 domain-containing protein</fullName>
    </recommendedName>
</protein>
<evidence type="ECO:0008006" key="7">
    <source>
        <dbReference type="Google" id="ProtNLM"/>
    </source>
</evidence>
<feature type="compositionally biased region" description="Polar residues" evidence="4">
    <location>
        <begin position="454"/>
        <end position="463"/>
    </location>
</feature>
<evidence type="ECO:0000313" key="6">
    <source>
        <dbReference type="Proteomes" id="UP000015105"/>
    </source>
</evidence>
<name>A0A453JKK6_AEGTS</name>
<feature type="compositionally biased region" description="Low complexity" evidence="4">
    <location>
        <begin position="345"/>
        <end position="367"/>
    </location>
</feature>
<dbReference type="Pfam" id="PF00612">
    <property type="entry name" value="IQ"/>
    <property type="match status" value="1"/>
</dbReference>
<feature type="region of interest" description="Disordered" evidence="4">
    <location>
        <begin position="295"/>
        <end position="469"/>
    </location>
</feature>
<organism evidence="5 6">
    <name type="scientific">Aegilops tauschii subsp. strangulata</name>
    <name type="common">Goatgrass</name>
    <dbReference type="NCBI Taxonomy" id="200361"/>
    <lineage>
        <taxon>Eukaryota</taxon>
        <taxon>Viridiplantae</taxon>
        <taxon>Streptophyta</taxon>
        <taxon>Embryophyta</taxon>
        <taxon>Tracheophyta</taxon>
        <taxon>Spermatophyta</taxon>
        <taxon>Magnoliopsida</taxon>
        <taxon>Liliopsida</taxon>
        <taxon>Poales</taxon>
        <taxon>Poaceae</taxon>
        <taxon>BOP clade</taxon>
        <taxon>Pooideae</taxon>
        <taxon>Triticodae</taxon>
        <taxon>Triticeae</taxon>
        <taxon>Triticinae</taxon>
        <taxon>Aegilops</taxon>
    </lineage>
</organism>
<feature type="compositionally biased region" description="Polar residues" evidence="4">
    <location>
        <begin position="374"/>
        <end position="383"/>
    </location>
</feature>
<feature type="compositionally biased region" description="Basic and acidic residues" evidence="4">
    <location>
        <begin position="301"/>
        <end position="316"/>
    </location>
</feature>
<reference evidence="5" key="3">
    <citation type="journal article" date="2017" name="Nature">
        <title>Genome sequence of the progenitor of the wheat D genome Aegilops tauschii.</title>
        <authorList>
            <person name="Luo M.C."/>
            <person name="Gu Y.Q."/>
            <person name="Puiu D."/>
            <person name="Wang H."/>
            <person name="Twardziok S.O."/>
            <person name="Deal K.R."/>
            <person name="Huo N."/>
            <person name="Zhu T."/>
            <person name="Wang L."/>
            <person name="Wang Y."/>
            <person name="McGuire P.E."/>
            <person name="Liu S."/>
            <person name="Long H."/>
            <person name="Ramasamy R.K."/>
            <person name="Rodriguez J.C."/>
            <person name="Van S.L."/>
            <person name="Yuan L."/>
            <person name="Wang Z."/>
            <person name="Xia Z."/>
            <person name="Xiao L."/>
            <person name="Anderson O.D."/>
            <person name="Ouyang S."/>
            <person name="Liang Y."/>
            <person name="Zimin A.V."/>
            <person name="Pertea G."/>
            <person name="Qi P."/>
            <person name="Bennetzen J.L."/>
            <person name="Dai X."/>
            <person name="Dawson M.W."/>
            <person name="Muller H.G."/>
            <person name="Kugler K."/>
            <person name="Rivarola-Duarte L."/>
            <person name="Spannagl M."/>
            <person name="Mayer K.F.X."/>
            <person name="Lu F.H."/>
            <person name="Bevan M.W."/>
            <person name="Leroy P."/>
            <person name="Li P."/>
            <person name="You F.M."/>
            <person name="Sun Q."/>
            <person name="Liu Z."/>
            <person name="Lyons E."/>
            <person name="Wicker T."/>
            <person name="Salzberg S.L."/>
            <person name="Devos K.M."/>
            <person name="Dvorak J."/>
        </authorList>
    </citation>
    <scope>NUCLEOTIDE SEQUENCE [LARGE SCALE GENOMIC DNA]</scope>
    <source>
        <strain evidence="5">cv. AL8/78</strain>
    </source>
</reference>
<feature type="compositionally biased region" description="Low complexity" evidence="4">
    <location>
        <begin position="415"/>
        <end position="429"/>
    </location>
</feature>
<proteinExistence type="inferred from homology"/>
<dbReference type="PANTHER" id="PTHR32295:SF23">
    <property type="entry name" value="IQ CALMODULIN-BINDING MOTIF FAMILY PROTEIN, EXPRESSED"/>
    <property type="match status" value="1"/>
</dbReference>
<keyword evidence="1" id="KW-0112">Calmodulin-binding</keyword>
<reference evidence="5" key="5">
    <citation type="journal article" date="2021" name="G3 (Bethesda)">
        <title>Aegilops tauschii genome assembly Aet v5.0 features greater sequence contiguity and improved annotation.</title>
        <authorList>
            <person name="Wang L."/>
            <person name="Zhu T."/>
            <person name="Rodriguez J.C."/>
            <person name="Deal K.R."/>
            <person name="Dubcovsky J."/>
            <person name="McGuire P.E."/>
            <person name="Lux T."/>
            <person name="Spannagl M."/>
            <person name="Mayer K.F.X."/>
            <person name="Baldrich P."/>
            <person name="Meyers B.C."/>
            <person name="Huo N."/>
            <person name="Gu Y.Q."/>
            <person name="Zhou H."/>
            <person name="Devos K.M."/>
            <person name="Bennetzen J.L."/>
            <person name="Unver T."/>
            <person name="Budak H."/>
            <person name="Gulick P.J."/>
            <person name="Galiba G."/>
            <person name="Kalapos B."/>
            <person name="Nelson D.R."/>
            <person name="Li P."/>
            <person name="You F.M."/>
            <person name="Luo M.C."/>
            <person name="Dvorak J."/>
        </authorList>
    </citation>
    <scope>NUCLEOTIDE SEQUENCE [LARGE SCALE GENOMIC DNA]</scope>
    <source>
        <strain evidence="5">cv. AL8/78</strain>
    </source>
</reference>